<dbReference type="NCBIfam" id="TIGR03619">
    <property type="entry name" value="F420_Rv2161c"/>
    <property type="match status" value="1"/>
</dbReference>
<keyword evidence="1" id="KW-0285">Flavoprotein</keyword>
<dbReference type="Proteomes" id="UP000019141">
    <property type="component" value="Unassembled WGS sequence"/>
</dbReference>
<evidence type="ECO:0000256" key="4">
    <source>
        <dbReference type="ARBA" id="ARBA00023033"/>
    </source>
</evidence>
<reference evidence="6 7" key="1">
    <citation type="journal article" date="2014" name="Nature">
        <title>An environmental bacterial taxon with a large and distinct metabolic repertoire.</title>
        <authorList>
            <person name="Wilson M.C."/>
            <person name="Mori T."/>
            <person name="Ruckert C."/>
            <person name="Uria A.R."/>
            <person name="Helf M.J."/>
            <person name="Takada K."/>
            <person name="Gernert C."/>
            <person name="Steffens U.A."/>
            <person name="Heycke N."/>
            <person name="Schmitt S."/>
            <person name="Rinke C."/>
            <person name="Helfrich E.J."/>
            <person name="Brachmann A.O."/>
            <person name="Gurgui C."/>
            <person name="Wakimoto T."/>
            <person name="Kracht M."/>
            <person name="Crusemann M."/>
            <person name="Hentschel U."/>
            <person name="Abe I."/>
            <person name="Matsunaga S."/>
            <person name="Kalinowski J."/>
            <person name="Takeyama H."/>
            <person name="Piel J."/>
        </authorList>
    </citation>
    <scope>NUCLEOTIDE SEQUENCE [LARGE SCALE GENOMIC DNA]</scope>
    <source>
        <strain evidence="7">TSY1</strain>
    </source>
</reference>
<dbReference type="InterPro" id="IPR050172">
    <property type="entry name" value="SsuD_RutA_monooxygenase"/>
</dbReference>
<evidence type="ECO:0000259" key="5">
    <source>
        <dbReference type="Pfam" id="PF00296"/>
    </source>
</evidence>
<gene>
    <name evidence="6" type="ORF">ETSY1_07435</name>
</gene>
<dbReference type="PANTHER" id="PTHR42847">
    <property type="entry name" value="ALKANESULFONATE MONOOXYGENASE"/>
    <property type="match status" value="1"/>
</dbReference>
<accession>W4LTP6</accession>
<evidence type="ECO:0000256" key="1">
    <source>
        <dbReference type="ARBA" id="ARBA00022630"/>
    </source>
</evidence>
<dbReference type="AlphaFoldDB" id="W4LTP6"/>
<dbReference type="SUPFAM" id="SSF51679">
    <property type="entry name" value="Bacterial luciferase-like"/>
    <property type="match status" value="1"/>
</dbReference>
<evidence type="ECO:0000256" key="2">
    <source>
        <dbReference type="ARBA" id="ARBA00022643"/>
    </source>
</evidence>
<keyword evidence="4" id="KW-0503">Monooxygenase</keyword>
<dbReference type="InterPro" id="IPR019921">
    <property type="entry name" value="Lucif-like_OxRdtase_Rv2161c"/>
</dbReference>
<evidence type="ECO:0000313" key="6">
    <source>
        <dbReference type="EMBL" id="ETX01424.1"/>
    </source>
</evidence>
<comment type="caution">
    <text evidence="6">The sequence shown here is derived from an EMBL/GenBank/DDBJ whole genome shotgun (WGS) entry which is preliminary data.</text>
</comment>
<dbReference type="InterPro" id="IPR011251">
    <property type="entry name" value="Luciferase-like_dom"/>
</dbReference>
<keyword evidence="2" id="KW-0288">FMN</keyword>
<dbReference type="Pfam" id="PF00296">
    <property type="entry name" value="Bac_luciferase"/>
    <property type="match status" value="1"/>
</dbReference>
<evidence type="ECO:0000256" key="3">
    <source>
        <dbReference type="ARBA" id="ARBA00023002"/>
    </source>
</evidence>
<dbReference type="HOGENOM" id="CLU_027853_7_0_7"/>
<feature type="domain" description="Luciferase-like" evidence="5">
    <location>
        <begin position="15"/>
        <end position="239"/>
    </location>
</feature>
<dbReference type="GO" id="GO:0046306">
    <property type="term" value="P:alkanesulfonate catabolic process"/>
    <property type="evidence" value="ECO:0007669"/>
    <property type="project" value="TreeGrafter"/>
</dbReference>
<evidence type="ECO:0000313" key="7">
    <source>
        <dbReference type="Proteomes" id="UP000019141"/>
    </source>
</evidence>
<dbReference type="InterPro" id="IPR036661">
    <property type="entry name" value="Luciferase-like_sf"/>
</dbReference>
<dbReference type="PANTHER" id="PTHR42847:SF4">
    <property type="entry name" value="ALKANESULFONATE MONOOXYGENASE-RELATED"/>
    <property type="match status" value="1"/>
</dbReference>
<name>W4LTP6_ENTF1</name>
<organism evidence="6 7">
    <name type="scientific">Entotheonella factor</name>
    <dbReference type="NCBI Taxonomy" id="1429438"/>
    <lineage>
        <taxon>Bacteria</taxon>
        <taxon>Pseudomonadati</taxon>
        <taxon>Nitrospinota/Tectimicrobiota group</taxon>
        <taxon>Candidatus Tectimicrobiota</taxon>
        <taxon>Candidatus Entotheonellia</taxon>
        <taxon>Candidatus Entotheonellales</taxon>
        <taxon>Candidatus Entotheonellaceae</taxon>
        <taxon>Candidatus Entotheonella</taxon>
    </lineage>
</organism>
<keyword evidence="7" id="KW-1185">Reference proteome</keyword>
<protein>
    <recommendedName>
        <fullName evidence="5">Luciferase-like domain-containing protein</fullName>
    </recommendedName>
</protein>
<keyword evidence="3" id="KW-0560">Oxidoreductase</keyword>
<dbReference type="Gene3D" id="3.20.20.30">
    <property type="entry name" value="Luciferase-like domain"/>
    <property type="match status" value="1"/>
</dbReference>
<proteinExistence type="predicted"/>
<dbReference type="EMBL" id="AZHW01000233">
    <property type="protein sequence ID" value="ETX01424.1"/>
    <property type="molecule type" value="Genomic_DNA"/>
</dbReference>
<dbReference type="GO" id="GO:0008726">
    <property type="term" value="F:alkanesulfonate monooxygenase activity"/>
    <property type="evidence" value="ECO:0007669"/>
    <property type="project" value="TreeGrafter"/>
</dbReference>
<sequence>MKFGLRYCNIGRYIDPSKAVELVQAGEEAGFESAWTVEHTVVPDGYQSPYPYSADGKMPGGTDDFPLPDPLIWMAYVAAATSRIRLGTAILILPQHNPVITAKQVATLDHMSGGRILLGIGVGWMKEEFDAIGASFHDRGKRTDEYVAAMRELWSSDRPTFHGEFVHFDAAFCKPQPVNKSVPIIVGGDSKFAARRAGRLGDGYFPARGAPWDLIDLARRTAEEHGRDPDALEITTSVPDDLDDIPKLAAAGVKRLAVPVSSGAGLRAVISSPEDALKWRDTIAKYAEL</sequence>